<accession>A0ABS4THR7</accession>
<gene>
    <name evidence="1" type="ORF">JOF56_004368</name>
</gene>
<comment type="caution">
    <text evidence="1">The sequence shown here is derived from an EMBL/GenBank/DDBJ whole genome shotgun (WGS) entry which is preliminary data.</text>
</comment>
<reference evidence="1 2" key="1">
    <citation type="submission" date="2021-03" db="EMBL/GenBank/DDBJ databases">
        <title>Sequencing the genomes of 1000 actinobacteria strains.</title>
        <authorList>
            <person name="Klenk H.-P."/>
        </authorList>
    </citation>
    <scope>NUCLEOTIDE SEQUENCE [LARGE SCALE GENOMIC DNA]</scope>
    <source>
        <strain evidence="1 2">DSM 46670</strain>
    </source>
</reference>
<dbReference type="EMBL" id="JAGINW010000001">
    <property type="protein sequence ID" value="MBP2323983.1"/>
    <property type="molecule type" value="Genomic_DNA"/>
</dbReference>
<proteinExistence type="predicted"/>
<evidence type="ECO:0000313" key="2">
    <source>
        <dbReference type="Proteomes" id="UP001519332"/>
    </source>
</evidence>
<dbReference type="Proteomes" id="UP001519332">
    <property type="component" value="Unassembled WGS sequence"/>
</dbReference>
<sequence>MSHLSKCLTGYDKTKLDFACFADRVPAAIERARKIDLAVNPSTDVWRLVQRVLGEC</sequence>
<organism evidence="1 2">
    <name type="scientific">Kibdelosporangium banguiense</name>
    <dbReference type="NCBI Taxonomy" id="1365924"/>
    <lineage>
        <taxon>Bacteria</taxon>
        <taxon>Bacillati</taxon>
        <taxon>Actinomycetota</taxon>
        <taxon>Actinomycetes</taxon>
        <taxon>Pseudonocardiales</taxon>
        <taxon>Pseudonocardiaceae</taxon>
        <taxon>Kibdelosporangium</taxon>
    </lineage>
</organism>
<name>A0ABS4THR7_9PSEU</name>
<protein>
    <submittedName>
        <fullName evidence="1">Uncharacterized protein</fullName>
    </submittedName>
</protein>
<evidence type="ECO:0000313" key="1">
    <source>
        <dbReference type="EMBL" id="MBP2323983.1"/>
    </source>
</evidence>
<keyword evidence="2" id="KW-1185">Reference proteome</keyword>